<dbReference type="SMART" id="SM00822">
    <property type="entry name" value="PKS_KR"/>
    <property type="match status" value="1"/>
</dbReference>
<comment type="similarity">
    <text evidence="1 3">Belongs to the short-chain dehydrogenases/reductases (SDR) family.</text>
</comment>
<gene>
    <name evidence="5" type="ORF">EQG79_21380</name>
</gene>
<dbReference type="InterPro" id="IPR020904">
    <property type="entry name" value="Sc_DH/Rdtase_CS"/>
</dbReference>
<evidence type="ECO:0000313" key="5">
    <source>
        <dbReference type="EMBL" id="RYC68010.1"/>
    </source>
</evidence>
<accession>A0A4Q2UKK4</accession>
<organism evidence="5 6">
    <name type="scientific">Spirosoma sordidisoli</name>
    <dbReference type="NCBI Taxonomy" id="2502893"/>
    <lineage>
        <taxon>Bacteria</taxon>
        <taxon>Pseudomonadati</taxon>
        <taxon>Bacteroidota</taxon>
        <taxon>Cytophagia</taxon>
        <taxon>Cytophagales</taxon>
        <taxon>Cytophagaceae</taxon>
        <taxon>Spirosoma</taxon>
    </lineage>
</organism>
<sequence>MLSSRTSIVKDQPLLDKIALVTGASRGIGQEIALRLASAGATVVVNYKSSRQEAESIASRITATGGQALALRADVSDETDVRNLFDQISDQAGPVTILVNNAGINPTRPLLDLTLADFQQSLTVNLTSAFLTTQAALPAMIEQRFGRIINISSVAAQLGGVVGPHYAAAKAGMLGLTHAYAGMLAQYGGITANAIAPALIETDMIRNNPAIKPTIIPLGRFGQPEEIADVALLLATNGYINGQTINVNGGWYMS</sequence>
<dbReference type="AlphaFoldDB" id="A0A4Q2UKK4"/>
<dbReference type="Proteomes" id="UP000290407">
    <property type="component" value="Unassembled WGS sequence"/>
</dbReference>
<dbReference type="InterPro" id="IPR050259">
    <property type="entry name" value="SDR"/>
</dbReference>
<dbReference type="GO" id="GO:0016491">
    <property type="term" value="F:oxidoreductase activity"/>
    <property type="evidence" value="ECO:0007669"/>
    <property type="project" value="UniProtKB-KW"/>
</dbReference>
<dbReference type="SUPFAM" id="SSF51735">
    <property type="entry name" value="NAD(P)-binding Rossmann-fold domains"/>
    <property type="match status" value="1"/>
</dbReference>
<dbReference type="EMBL" id="SBLB01000006">
    <property type="protein sequence ID" value="RYC68010.1"/>
    <property type="molecule type" value="Genomic_DNA"/>
</dbReference>
<evidence type="ECO:0000313" key="6">
    <source>
        <dbReference type="Proteomes" id="UP000290407"/>
    </source>
</evidence>
<dbReference type="Gene3D" id="3.40.50.720">
    <property type="entry name" value="NAD(P)-binding Rossmann-like Domain"/>
    <property type="match status" value="1"/>
</dbReference>
<dbReference type="PRINTS" id="PR00080">
    <property type="entry name" value="SDRFAMILY"/>
</dbReference>
<reference evidence="5 6" key="1">
    <citation type="submission" date="2019-01" db="EMBL/GenBank/DDBJ databases">
        <title>Spirosoma flava sp. nov., a propanil-degrading bacterium isolated from herbicide-contaminated soil.</title>
        <authorList>
            <person name="Zhang L."/>
            <person name="Jiang J.-D."/>
        </authorList>
    </citation>
    <scope>NUCLEOTIDE SEQUENCE [LARGE SCALE GENOMIC DNA]</scope>
    <source>
        <strain evidence="5 6">TY50</strain>
    </source>
</reference>
<proteinExistence type="inferred from homology"/>
<dbReference type="PROSITE" id="PS00061">
    <property type="entry name" value="ADH_SHORT"/>
    <property type="match status" value="1"/>
</dbReference>
<keyword evidence="6" id="KW-1185">Reference proteome</keyword>
<dbReference type="InterPro" id="IPR002347">
    <property type="entry name" value="SDR_fam"/>
</dbReference>
<name>A0A4Q2UKK4_9BACT</name>
<dbReference type="Pfam" id="PF00106">
    <property type="entry name" value="adh_short"/>
    <property type="match status" value="1"/>
</dbReference>
<dbReference type="PANTHER" id="PTHR42879">
    <property type="entry name" value="3-OXOACYL-(ACYL-CARRIER-PROTEIN) REDUCTASE"/>
    <property type="match status" value="1"/>
</dbReference>
<dbReference type="PANTHER" id="PTHR42879:SF2">
    <property type="entry name" value="3-OXOACYL-[ACYL-CARRIER-PROTEIN] REDUCTASE FABG"/>
    <property type="match status" value="1"/>
</dbReference>
<keyword evidence="2" id="KW-0560">Oxidoreductase</keyword>
<comment type="caution">
    <text evidence="5">The sequence shown here is derived from an EMBL/GenBank/DDBJ whole genome shotgun (WGS) entry which is preliminary data.</text>
</comment>
<dbReference type="PRINTS" id="PR00081">
    <property type="entry name" value="GDHRDH"/>
</dbReference>
<evidence type="ECO:0000256" key="3">
    <source>
        <dbReference type="RuleBase" id="RU000363"/>
    </source>
</evidence>
<evidence type="ECO:0000259" key="4">
    <source>
        <dbReference type="SMART" id="SM00822"/>
    </source>
</evidence>
<dbReference type="InterPro" id="IPR057326">
    <property type="entry name" value="KR_dom"/>
</dbReference>
<evidence type="ECO:0000256" key="1">
    <source>
        <dbReference type="ARBA" id="ARBA00006484"/>
    </source>
</evidence>
<dbReference type="InterPro" id="IPR036291">
    <property type="entry name" value="NAD(P)-bd_dom_sf"/>
</dbReference>
<protein>
    <submittedName>
        <fullName evidence="5">3-oxoacyl-ACP reductase FabG</fullName>
    </submittedName>
</protein>
<evidence type="ECO:0000256" key="2">
    <source>
        <dbReference type="ARBA" id="ARBA00023002"/>
    </source>
</evidence>
<dbReference type="FunFam" id="3.40.50.720:FF:000173">
    <property type="entry name" value="3-oxoacyl-[acyl-carrier protein] reductase"/>
    <property type="match status" value="1"/>
</dbReference>
<feature type="domain" description="Ketoreductase" evidence="4">
    <location>
        <begin position="17"/>
        <end position="198"/>
    </location>
</feature>
<dbReference type="GO" id="GO:0032787">
    <property type="term" value="P:monocarboxylic acid metabolic process"/>
    <property type="evidence" value="ECO:0007669"/>
    <property type="project" value="UniProtKB-ARBA"/>
</dbReference>